<dbReference type="EMBL" id="FLUL01000001">
    <property type="protein sequence ID" value="SBW00115.1"/>
    <property type="molecule type" value="Genomic_DNA"/>
</dbReference>
<dbReference type="GO" id="GO:0003951">
    <property type="term" value="F:NAD+ kinase activity"/>
    <property type="evidence" value="ECO:0007669"/>
    <property type="project" value="UniProtKB-UniRule"/>
</dbReference>
<evidence type="ECO:0000256" key="1">
    <source>
        <dbReference type="ARBA" id="ARBA00022679"/>
    </source>
</evidence>
<dbReference type="GO" id="GO:0005524">
    <property type="term" value="F:ATP binding"/>
    <property type="evidence" value="ECO:0007669"/>
    <property type="project" value="UniProtKB-KW"/>
</dbReference>
<evidence type="ECO:0000256" key="6">
    <source>
        <dbReference type="HAMAP-Rule" id="MF_00361"/>
    </source>
</evidence>
<dbReference type="SUPFAM" id="SSF111331">
    <property type="entry name" value="NAD kinase/diacylglycerol kinase-like"/>
    <property type="match status" value="1"/>
</dbReference>
<dbReference type="AlphaFoldDB" id="A0A212JLD9"/>
<comment type="cofactor">
    <cofactor evidence="6">
        <name>a divalent metal cation</name>
        <dbReference type="ChEBI" id="CHEBI:60240"/>
    </cofactor>
</comment>
<organism evidence="7">
    <name type="scientific">uncultured Dysgonomonas sp</name>
    <dbReference type="NCBI Taxonomy" id="206096"/>
    <lineage>
        <taxon>Bacteria</taxon>
        <taxon>Pseudomonadati</taxon>
        <taxon>Bacteroidota</taxon>
        <taxon>Bacteroidia</taxon>
        <taxon>Bacteroidales</taxon>
        <taxon>Dysgonomonadaceae</taxon>
        <taxon>Dysgonomonas</taxon>
        <taxon>environmental samples</taxon>
    </lineage>
</organism>
<proteinExistence type="inferred from homology"/>
<evidence type="ECO:0000256" key="4">
    <source>
        <dbReference type="ARBA" id="ARBA00023027"/>
    </source>
</evidence>
<evidence type="ECO:0000313" key="7">
    <source>
        <dbReference type="EMBL" id="SBW00115.1"/>
    </source>
</evidence>
<dbReference type="GO" id="GO:0051287">
    <property type="term" value="F:NAD binding"/>
    <property type="evidence" value="ECO:0007669"/>
    <property type="project" value="UniProtKB-ARBA"/>
</dbReference>
<gene>
    <name evidence="7" type="primary">ppnK</name>
    <name evidence="6" type="synonym">nadK</name>
    <name evidence="7" type="ORF">KL86DYS2_11793</name>
</gene>
<keyword evidence="3 6" id="KW-0521">NADP</keyword>
<dbReference type="PANTHER" id="PTHR20275">
    <property type="entry name" value="NAD KINASE"/>
    <property type="match status" value="1"/>
</dbReference>
<sequence>MKIAIFGSKHQKKEQVEKLFGILNDNNVEIYLQEKFYYYLRDCHHLQYNVAGIIKNDEFDVDLVVTIGGDGTFLRTASVIGKKNIPILGINAGRLGFLADVGEEDLEATFEDVFSGNYRIEHRSQLHLTTEHKIYHGFNYALNEVAIMKQDTASMITVHAYINDEYLTSYEADGLVMATPTGSTAYSLSVGGPIIAPDAHNFVIAAIAPHSLGDRPLVITDDSIITFDVESRNNSFLISLDGRSNVFQTGTKLTVKKADFTLQVLKRKDNTFYKTLRSKLMWGVDPRQS</sequence>
<keyword evidence="6" id="KW-0547">Nucleotide-binding</keyword>
<dbReference type="NCBIfam" id="NF002521">
    <property type="entry name" value="PRK01911.1"/>
    <property type="match status" value="1"/>
</dbReference>
<comment type="caution">
    <text evidence="6">Lacks conserved residue(s) required for the propagation of feature annotation.</text>
</comment>
<feature type="binding site" evidence="6">
    <location>
        <position position="75"/>
    </location>
    <ligand>
        <name>NAD(+)</name>
        <dbReference type="ChEBI" id="CHEBI:57540"/>
    </ligand>
</feature>
<name>A0A212JLD9_9BACT</name>
<dbReference type="PANTHER" id="PTHR20275:SF0">
    <property type="entry name" value="NAD KINASE"/>
    <property type="match status" value="1"/>
</dbReference>
<dbReference type="EC" id="2.7.1.23" evidence="6"/>
<feature type="binding site" evidence="6">
    <location>
        <position position="208"/>
    </location>
    <ligand>
        <name>NAD(+)</name>
        <dbReference type="ChEBI" id="CHEBI:57540"/>
    </ligand>
</feature>
<comment type="function">
    <text evidence="6">Involved in the regulation of the intracellular balance of NAD and NADP, and is a key enzyme in the biosynthesis of NADP. Catalyzes specifically the phosphorylation on 2'-hydroxyl of the adenosine moiety of NAD to yield NADP.</text>
</comment>
<dbReference type="HAMAP" id="MF_00361">
    <property type="entry name" value="NAD_kinase"/>
    <property type="match status" value="1"/>
</dbReference>
<dbReference type="InterPro" id="IPR017438">
    <property type="entry name" value="ATP-NAD_kinase_N"/>
</dbReference>
<protein>
    <recommendedName>
        <fullName evidence="6">NAD kinase</fullName>
        <ecNumber evidence="6">2.7.1.23</ecNumber>
    </recommendedName>
    <alternativeName>
        <fullName evidence="6">ATP-dependent NAD kinase</fullName>
    </alternativeName>
</protein>
<feature type="binding site" evidence="6">
    <location>
        <begin position="184"/>
        <end position="189"/>
    </location>
    <ligand>
        <name>NAD(+)</name>
        <dbReference type="ChEBI" id="CHEBI:57540"/>
    </ligand>
</feature>
<keyword evidence="2 6" id="KW-0418">Kinase</keyword>
<dbReference type="Gene3D" id="3.40.50.10330">
    <property type="entry name" value="Probable inorganic polyphosphate/atp-NAD kinase, domain 1"/>
    <property type="match status" value="1"/>
</dbReference>
<evidence type="ECO:0000256" key="3">
    <source>
        <dbReference type="ARBA" id="ARBA00022857"/>
    </source>
</evidence>
<comment type="catalytic activity">
    <reaction evidence="5 6">
        <text>NAD(+) + ATP = ADP + NADP(+) + H(+)</text>
        <dbReference type="Rhea" id="RHEA:18629"/>
        <dbReference type="ChEBI" id="CHEBI:15378"/>
        <dbReference type="ChEBI" id="CHEBI:30616"/>
        <dbReference type="ChEBI" id="CHEBI:57540"/>
        <dbReference type="ChEBI" id="CHEBI:58349"/>
        <dbReference type="ChEBI" id="CHEBI:456216"/>
        <dbReference type="EC" id="2.7.1.23"/>
    </reaction>
</comment>
<feature type="binding site" evidence="6">
    <location>
        <begin position="70"/>
        <end position="71"/>
    </location>
    <ligand>
        <name>NAD(+)</name>
        <dbReference type="ChEBI" id="CHEBI:57540"/>
    </ligand>
</feature>
<dbReference type="Pfam" id="PF01513">
    <property type="entry name" value="NAD_kinase"/>
    <property type="match status" value="1"/>
</dbReference>
<dbReference type="GO" id="GO:0006741">
    <property type="term" value="P:NADP+ biosynthetic process"/>
    <property type="evidence" value="ECO:0007669"/>
    <property type="project" value="UniProtKB-UniRule"/>
</dbReference>
<comment type="similarity">
    <text evidence="6">Belongs to the NAD kinase family.</text>
</comment>
<keyword evidence="6" id="KW-0067">ATP-binding</keyword>
<feature type="binding site" evidence="6">
    <location>
        <begin position="143"/>
        <end position="144"/>
    </location>
    <ligand>
        <name>NAD(+)</name>
        <dbReference type="ChEBI" id="CHEBI:57540"/>
    </ligand>
</feature>
<dbReference type="GO" id="GO:0046872">
    <property type="term" value="F:metal ion binding"/>
    <property type="evidence" value="ECO:0007669"/>
    <property type="project" value="UniProtKB-UniRule"/>
</dbReference>
<reference evidence="7" key="1">
    <citation type="submission" date="2016-04" db="EMBL/GenBank/DDBJ databases">
        <authorList>
            <person name="Evans L.H."/>
            <person name="Alamgir A."/>
            <person name="Owens N."/>
            <person name="Weber N.D."/>
            <person name="Virtaneva K."/>
            <person name="Barbian K."/>
            <person name="Babar A."/>
            <person name="Rosenke K."/>
        </authorList>
    </citation>
    <scope>NUCLEOTIDE SEQUENCE</scope>
    <source>
        <strain evidence="7">86-2</strain>
    </source>
</reference>
<keyword evidence="6" id="KW-0963">Cytoplasm</keyword>
<keyword evidence="1 6" id="KW-0808">Transferase</keyword>
<dbReference type="InterPro" id="IPR016064">
    <property type="entry name" value="NAD/diacylglycerol_kinase_sf"/>
</dbReference>
<dbReference type="InterPro" id="IPR017437">
    <property type="entry name" value="ATP-NAD_kinase_PpnK-typ_C"/>
</dbReference>
<accession>A0A212JLD9</accession>
<keyword evidence="4 6" id="KW-0520">NAD</keyword>
<dbReference type="GO" id="GO:0005737">
    <property type="term" value="C:cytoplasm"/>
    <property type="evidence" value="ECO:0007669"/>
    <property type="project" value="UniProtKB-SubCell"/>
</dbReference>
<comment type="subcellular location">
    <subcellularLocation>
        <location evidence="6">Cytoplasm</location>
    </subcellularLocation>
</comment>
<evidence type="ECO:0000256" key="5">
    <source>
        <dbReference type="ARBA" id="ARBA00047925"/>
    </source>
</evidence>
<dbReference type="GO" id="GO:0019674">
    <property type="term" value="P:NAD+ metabolic process"/>
    <property type="evidence" value="ECO:0007669"/>
    <property type="project" value="InterPro"/>
</dbReference>
<dbReference type="InterPro" id="IPR002504">
    <property type="entry name" value="NADK"/>
</dbReference>
<dbReference type="Gene3D" id="2.60.200.30">
    <property type="entry name" value="Probable inorganic polyphosphate/atp-NAD kinase, domain 2"/>
    <property type="match status" value="1"/>
</dbReference>
<dbReference type="Pfam" id="PF20143">
    <property type="entry name" value="NAD_kinase_C"/>
    <property type="match status" value="1"/>
</dbReference>
<feature type="binding site" evidence="6">
    <location>
        <position position="173"/>
    </location>
    <ligand>
        <name>NAD(+)</name>
        <dbReference type="ChEBI" id="CHEBI:57540"/>
    </ligand>
</feature>
<dbReference type="RefSeq" id="WP_296949264.1">
    <property type="nucleotide sequence ID" value="NZ_LT599021.1"/>
</dbReference>
<feature type="active site" description="Proton acceptor" evidence="6">
    <location>
        <position position="70"/>
    </location>
</feature>
<evidence type="ECO:0000256" key="2">
    <source>
        <dbReference type="ARBA" id="ARBA00022777"/>
    </source>
</evidence>